<dbReference type="Pfam" id="PF13557">
    <property type="entry name" value="Phenol_MetA_deg"/>
    <property type="match status" value="1"/>
</dbReference>
<dbReference type="InterPro" id="IPR025737">
    <property type="entry name" value="FApF"/>
</dbReference>
<dbReference type="EMBL" id="JACIDZ010000007">
    <property type="protein sequence ID" value="MBB4122433.1"/>
    <property type="molecule type" value="Genomic_DNA"/>
</dbReference>
<evidence type="ECO:0000313" key="3">
    <source>
        <dbReference type="Proteomes" id="UP000530571"/>
    </source>
</evidence>
<dbReference type="AlphaFoldDB" id="A0A7W6KJE2"/>
<feature type="chain" id="PRO_5030558765" description="Phenol degradation protein meta" evidence="1">
    <location>
        <begin position="33"/>
        <end position="321"/>
    </location>
</feature>
<evidence type="ECO:0000256" key="1">
    <source>
        <dbReference type="SAM" id="SignalP"/>
    </source>
</evidence>
<feature type="signal peptide" evidence="1">
    <location>
        <begin position="1"/>
        <end position="32"/>
    </location>
</feature>
<dbReference type="Proteomes" id="UP000530571">
    <property type="component" value="Unassembled WGS sequence"/>
</dbReference>
<accession>A0A7W6KJE2</accession>
<protein>
    <recommendedName>
        <fullName evidence="4">Phenol degradation protein meta</fullName>
    </recommendedName>
</protein>
<evidence type="ECO:0000313" key="2">
    <source>
        <dbReference type="EMBL" id="MBB4122433.1"/>
    </source>
</evidence>
<gene>
    <name evidence="2" type="ORF">GGR30_002365</name>
</gene>
<name>A0A7W6KJE2_9HYPH</name>
<keyword evidence="3" id="KW-1185">Reference proteome</keyword>
<keyword evidence="1" id="KW-0732">Signal</keyword>
<proteinExistence type="predicted"/>
<reference evidence="2 3" key="1">
    <citation type="submission" date="2020-08" db="EMBL/GenBank/DDBJ databases">
        <title>Genomic Encyclopedia of Type Strains, Phase IV (KMG-IV): sequencing the most valuable type-strain genomes for metagenomic binning, comparative biology and taxonomic classification.</title>
        <authorList>
            <person name="Goeker M."/>
        </authorList>
    </citation>
    <scope>NUCLEOTIDE SEQUENCE [LARGE SCALE GENOMIC DNA]</scope>
    <source>
        <strain evidence="2 3">DSM 28101</strain>
    </source>
</reference>
<dbReference type="RefSeq" id="WP_183486452.1">
    <property type="nucleotide sequence ID" value="NZ_JACIDZ010000007.1"/>
</dbReference>
<evidence type="ECO:0008006" key="4">
    <source>
        <dbReference type="Google" id="ProtNLM"/>
    </source>
</evidence>
<organism evidence="2 3">
    <name type="scientific">Martelella radicis</name>
    <dbReference type="NCBI Taxonomy" id="1397476"/>
    <lineage>
        <taxon>Bacteria</taxon>
        <taxon>Pseudomonadati</taxon>
        <taxon>Pseudomonadota</taxon>
        <taxon>Alphaproteobacteria</taxon>
        <taxon>Hyphomicrobiales</taxon>
        <taxon>Aurantimonadaceae</taxon>
        <taxon>Martelella</taxon>
    </lineage>
</organism>
<comment type="caution">
    <text evidence="2">The sequence shown here is derived from an EMBL/GenBank/DDBJ whole genome shotgun (WGS) entry which is preliminary data.</text>
</comment>
<sequence length="321" mass="32970">MMQQFRATLLRSGLVGLAGVLTFAGGGASTQAAEAGTGFYLLGSRGPMAGVLAPPGSYLANDIYFYAGSAGASADLPAGGQVIANIDATAVIDLATGLWVLPEEIAGGNLGLTVTLPWGYQNVDASAVSAGGGIGASISDDIFSIGDPVIGASLGWHSGNWHWMAGTLVNVPIGDYQKGEVANIAFHRWGADLNAAVTWLDPLTGWEASGAAGVTFNGENPETDYVTGTELHFEGAVTKTFASQFSAGIVGYYYQQVTGDSGPGASLGDFKGRVAALGATVGYNFNAGKTPVSLRAKIYREFDAKNRLEGTSGYLSVSFPF</sequence>